<feature type="compositionally biased region" description="Basic and acidic residues" evidence="1">
    <location>
        <begin position="263"/>
        <end position="275"/>
    </location>
</feature>
<keyword evidence="3" id="KW-1185">Reference proteome</keyword>
<accession>A0A066WYK0</accession>
<name>A0A066WYK0_COLSU</name>
<organism evidence="2 3">
    <name type="scientific">Colletotrichum sublineola</name>
    <name type="common">Sorghum anthracnose fungus</name>
    <dbReference type="NCBI Taxonomy" id="1173701"/>
    <lineage>
        <taxon>Eukaryota</taxon>
        <taxon>Fungi</taxon>
        <taxon>Dikarya</taxon>
        <taxon>Ascomycota</taxon>
        <taxon>Pezizomycotina</taxon>
        <taxon>Sordariomycetes</taxon>
        <taxon>Hypocreomycetidae</taxon>
        <taxon>Glomerellales</taxon>
        <taxon>Glomerellaceae</taxon>
        <taxon>Colletotrichum</taxon>
        <taxon>Colletotrichum graminicola species complex</taxon>
    </lineage>
</organism>
<evidence type="ECO:0000313" key="2">
    <source>
        <dbReference type="EMBL" id="KDN61747.1"/>
    </source>
</evidence>
<protein>
    <submittedName>
        <fullName evidence="2">Uncharacterized protein</fullName>
    </submittedName>
</protein>
<evidence type="ECO:0000313" key="3">
    <source>
        <dbReference type="Proteomes" id="UP000027238"/>
    </source>
</evidence>
<evidence type="ECO:0000256" key="1">
    <source>
        <dbReference type="SAM" id="MobiDB-lite"/>
    </source>
</evidence>
<feature type="region of interest" description="Disordered" evidence="1">
    <location>
        <begin position="245"/>
        <end position="353"/>
    </location>
</feature>
<feature type="region of interest" description="Disordered" evidence="1">
    <location>
        <begin position="58"/>
        <end position="77"/>
    </location>
</feature>
<dbReference type="EMBL" id="JMSE01001387">
    <property type="protein sequence ID" value="KDN61747.1"/>
    <property type="molecule type" value="Genomic_DNA"/>
</dbReference>
<dbReference type="HOGENOM" id="CLU_785298_0_0_1"/>
<sequence length="353" mass="38095">MATQQEENAANAGGAQSLPRVEGESYRACPVTRDAVTAGFGTPAAVLFTNRDIPGAEERPLSRLRPRRVAASRSPRSPLPFHRVEPYTMVPILPQDYAFAAPPGISESSLFEFGRRPLPAAPDLTAHDPLVDATMRLVDGRDSNPVRPAEKAWVDIIQRILFEEGATACSAYTRRHEAAKYSWEKLVDKARECRGDFDPLSNVLFANLRHQNMLGLARDVVHIHAYSKDMAAHLTIQQGCAKTDDYAVSGPRIPDARQGNPSPERDPQDVVHVDPGDNLDADANGIYDITDADSGSGMNTSTDADTRGDDPEEAAAAPDAEDNGPTDAPPKEDKPANAAKAVTELAPDAEEDV</sequence>
<proteinExistence type="predicted"/>
<comment type="caution">
    <text evidence="2">The sequence shown here is derived from an EMBL/GenBank/DDBJ whole genome shotgun (WGS) entry which is preliminary data.</text>
</comment>
<feature type="region of interest" description="Disordered" evidence="1">
    <location>
        <begin position="1"/>
        <end position="24"/>
    </location>
</feature>
<dbReference type="AlphaFoldDB" id="A0A066WYK0"/>
<dbReference type="Proteomes" id="UP000027238">
    <property type="component" value="Unassembled WGS sequence"/>
</dbReference>
<gene>
    <name evidence="2" type="ORF">CSUB01_12426</name>
</gene>
<reference evidence="3" key="1">
    <citation type="journal article" date="2014" name="Genome Announc.">
        <title>Draft genome sequence of Colletotrichum sublineola, a destructive pathogen of cultivated sorghum.</title>
        <authorList>
            <person name="Baroncelli R."/>
            <person name="Sanz-Martin J.M."/>
            <person name="Rech G.E."/>
            <person name="Sukno S.A."/>
            <person name="Thon M.R."/>
        </authorList>
    </citation>
    <scope>NUCLEOTIDE SEQUENCE [LARGE SCALE GENOMIC DNA]</scope>
    <source>
        <strain evidence="3">TX430BB</strain>
    </source>
</reference>